<dbReference type="Gene3D" id="3.40.50.720">
    <property type="entry name" value="NAD(P)-binding Rossmann-like Domain"/>
    <property type="match status" value="1"/>
</dbReference>
<keyword evidence="5" id="KW-1185">Reference proteome</keyword>
<sequence>MNAEPPRPTALVTGAASGIGAALARRLAAEGHRLVLVDRDGERLRETGAALPADTELVTADLTDDADLARIEERCRAGLDLLVNNAGFGHPTRFLATPIEAEIAMSRLHMETVLRLTHAALPPMLARGSGGVLNTASLLGFFPSSTYSATKAWVINFSQATARTARPHGVTVTALCPGFTRTGFHGSAGMDMSKIPGFLWLDPDAVAAAALRDWRRGRALSVPDWRYKLVASVGRALPPGLTGRLLSGRDMRS</sequence>
<comment type="similarity">
    <text evidence="1 3">Belongs to the short-chain dehydrogenases/reductases (SDR) family.</text>
</comment>
<dbReference type="Proteomes" id="UP001499851">
    <property type="component" value="Unassembled WGS sequence"/>
</dbReference>
<evidence type="ECO:0000313" key="5">
    <source>
        <dbReference type="Proteomes" id="UP001499851"/>
    </source>
</evidence>
<dbReference type="Pfam" id="PF00106">
    <property type="entry name" value="adh_short"/>
    <property type="match status" value="1"/>
</dbReference>
<dbReference type="PRINTS" id="PR00081">
    <property type="entry name" value="GDHRDH"/>
</dbReference>
<reference evidence="4 5" key="1">
    <citation type="journal article" date="2019" name="Int. J. Syst. Evol. Microbiol.">
        <title>The Global Catalogue of Microorganisms (GCM) 10K type strain sequencing project: providing services to taxonomists for standard genome sequencing and annotation.</title>
        <authorList>
            <consortium name="The Broad Institute Genomics Platform"/>
            <consortium name="The Broad Institute Genome Sequencing Center for Infectious Disease"/>
            <person name="Wu L."/>
            <person name="Ma J."/>
        </authorList>
    </citation>
    <scope>NUCLEOTIDE SEQUENCE [LARGE SCALE GENOMIC DNA]</scope>
    <source>
        <strain evidence="4 5">JCM 16001</strain>
    </source>
</reference>
<dbReference type="CDD" id="cd05233">
    <property type="entry name" value="SDR_c"/>
    <property type="match status" value="1"/>
</dbReference>
<evidence type="ECO:0000313" key="4">
    <source>
        <dbReference type="EMBL" id="GAA1672759.1"/>
    </source>
</evidence>
<accession>A0ABN2GLW9</accession>
<dbReference type="InterPro" id="IPR002347">
    <property type="entry name" value="SDR_fam"/>
</dbReference>
<protein>
    <submittedName>
        <fullName evidence="4">SDR family oxidoreductase</fullName>
    </submittedName>
</protein>
<dbReference type="PANTHER" id="PTHR44196:SF2">
    <property type="entry name" value="SHORT-CHAIN DEHYDROGENASE-RELATED"/>
    <property type="match status" value="1"/>
</dbReference>
<proteinExistence type="inferred from homology"/>
<evidence type="ECO:0000256" key="2">
    <source>
        <dbReference type="ARBA" id="ARBA00023002"/>
    </source>
</evidence>
<comment type="caution">
    <text evidence="4">The sequence shown here is derived from an EMBL/GenBank/DDBJ whole genome shotgun (WGS) entry which is preliminary data.</text>
</comment>
<dbReference type="RefSeq" id="WP_344484895.1">
    <property type="nucleotide sequence ID" value="NZ_BAAAQF010000005.1"/>
</dbReference>
<dbReference type="PANTHER" id="PTHR44196">
    <property type="entry name" value="DEHYDROGENASE/REDUCTASE SDR FAMILY MEMBER 7B"/>
    <property type="match status" value="1"/>
</dbReference>
<gene>
    <name evidence="4" type="ORF">GCM10009830_18710</name>
</gene>
<evidence type="ECO:0000256" key="1">
    <source>
        <dbReference type="ARBA" id="ARBA00006484"/>
    </source>
</evidence>
<dbReference type="PIRSF" id="PIRSF000126">
    <property type="entry name" value="11-beta-HSD1"/>
    <property type="match status" value="1"/>
</dbReference>
<dbReference type="InterPro" id="IPR036291">
    <property type="entry name" value="NAD(P)-bd_dom_sf"/>
</dbReference>
<evidence type="ECO:0000256" key="3">
    <source>
        <dbReference type="RuleBase" id="RU000363"/>
    </source>
</evidence>
<name>A0ABN2GLW9_9ACTN</name>
<dbReference type="EMBL" id="BAAAQF010000005">
    <property type="protein sequence ID" value="GAA1672759.1"/>
    <property type="molecule type" value="Genomic_DNA"/>
</dbReference>
<keyword evidence="2" id="KW-0560">Oxidoreductase</keyword>
<dbReference type="SUPFAM" id="SSF51735">
    <property type="entry name" value="NAD(P)-binding Rossmann-fold domains"/>
    <property type="match status" value="1"/>
</dbReference>
<dbReference type="PRINTS" id="PR00080">
    <property type="entry name" value="SDRFAMILY"/>
</dbReference>
<organism evidence="4 5">
    <name type="scientific">Glycomyces endophyticus</name>
    <dbReference type="NCBI Taxonomy" id="480996"/>
    <lineage>
        <taxon>Bacteria</taxon>
        <taxon>Bacillati</taxon>
        <taxon>Actinomycetota</taxon>
        <taxon>Actinomycetes</taxon>
        <taxon>Glycomycetales</taxon>
        <taxon>Glycomycetaceae</taxon>
        <taxon>Glycomyces</taxon>
    </lineage>
</organism>